<accession>A0ABD2LGD5</accession>
<comment type="caution">
    <text evidence="2">The sequence shown here is derived from an EMBL/GenBank/DDBJ whole genome shotgun (WGS) entry which is preliminary data.</text>
</comment>
<reference evidence="2 3" key="1">
    <citation type="submission" date="2024-10" db="EMBL/GenBank/DDBJ databases">
        <authorList>
            <person name="Kim D."/>
        </authorList>
    </citation>
    <scope>NUCLEOTIDE SEQUENCE [LARGE SCALE GENOMIC DNA]</scope>
    <source>
        <strain evidence="2">BH-2024</strain>
    </source>
</reference>
<evidence type="ECO:0000256" key="1">
    <source>
        <dbReference type="SAM" id="Coils"/>
    </source>
</evidence>
<sequence length="118" mass="12821">MVANPFGALQLARMSGRAFDVAISALPCIIISINNNNEERALALLRNVLSSLGDLQIFNHFAVFIDSVDNIRQAVELLEQGNAAESAGRIETAQNLLEGLQQNLRAILVAVQQQPQQP</sequence>
<proteinExistence type="predicted"/>
<dbReference type="EMBL" id="JBICBT010000422">
    <property type="protein sequence ID" value="KAL3114275.1"/>
    <property type="molecule type" value="Genomic_DNA"/>
</dbReference>
<protein>
    <submittedName>
        <fullName evidence="2">Uncharacterized protein</fullName>
    </submittedName>
</protein>
<name>A0ABD2LGD5_9BILA</name>
<keyword evidence="1" id="KW-0175">Coiled coil</keyword>
<dbReference type="Proteomes" id="UP001620626">
    <property type="component" value="Unassembled WGS sequence"/>
</dbReference>
<evidence type="ECO:0000313" key="3">
    <source>
        <dbReference type="Proteomes" id="UP001620626"/>
    </source>
</evidence>
<organism evidence="2 3">
    <name type="scientific">Heterodera trifolii</name>
    <dbReference type="NCBI Taxonomy" id="157864"/>
    <lineage>
        <taxon>Eukaryota</taxon>
        <taxon>Metazoa</taxon>
        <taxon>Ecdysozoa</taxon>
        <taxon>Nematoda</taxon>
        <taxon>Chromadorea</taxon>
        <taxon>Rhabditida</taxon>
        <taxon>Tylenchina</taxon>
        <taxon>Tylenchomorpha</taxon>
        <taxon>Tylenchoidea</taxon>
        <taxon>Heteroderidae</taxon>
        <taxon>Heteroderinae</taxon>
        <taxon>Heterodera</taxon>
    </lineage>
</organism>
<feature type="coiled-coil region" evidence="1">
    <location>
        <begin position="83"/>
        <end position="110"/>
    </location>
</feature>
<gene>
    <name evidence="2" type="ORF">niasHT_014119</name>
</gene>
<evidence type="ECO:0000313" key="2">
    <source>
        <dbReference type="EMBL" id="KAL3114275.1"/>
    </source>
</evidence>
<keyword evidence="3" id="KW-1185">Reference proteome</keyword>
<dbReference type="AlphaFoldDB" id="A0ABD2LGD5"/>